<reference evidence="1" key="1">
    <citation type="submission" date="2022-04" db="EMBL/GenBank/DDBJ databases">
        <title>Genome of the entomopathogenic fungus Entomophthora muscae.</title>
        <authorList>
            <person name="Elya C."/>
            <person name="Lovett B.R."/>
            <person name="Lee E."/>
            <person name="Macias A.M."/>
            <person name="Hajek A.E."/>
            <person name="De Bivort B.L."/>
            <person name="Kasson M.T."/>
            <person name="De Fine Licht H.H."/>
            <person name="Stajich J.E."/>
        </authorList>
    </citation>
    <scope>NUCLEOTIDE SEQUENCE</scope>
    <source>
        <strain evidence="1">Berkeley</strain>
    </source>
</reference>
<evidence type="ECO:0000313" key="2">
    <source>
        <dbReference type="Proteomes" id="UP001165960"/>
    </source>
</evidence>
<proteinExistence type="predicted"/>
<protein>
    <submittedName>
        <fullName evidence="1">Uncharacterized protein</fullName>
    </submittedName>
</protein>
<sequence length="238" mass="27521">MVRLFVLGNKETGLHFSPFAWRTIIALSYKEIAYDLEILNLSEVGPKIMKMTDGKWKLIPVVQFDDGKIFYESFDIAVELEKRYPTPQLFPNGLTNAKFYEAYFIAHLIPVFKRVIPNMLPAFNEEDRVIFRESREASFKKTLEEFVGDIGSLKSAADLCFDPLRAALKHGAYLEGDHFSYSDVIFLGGFQWIKTTTPADFKLYVSKHHDRVLKEWYSKCDENAERCFVICQNCRGTN</sequence>
<dbReference type="EMBL" id="QTSX02002135">
    <property type="protein sequence ID" value="KAJ9078838.1"/>
    <property type="molecule type" value="Genomic_DNA"/>
</dbReference>
<accession>A0ACC2TVX8</accession>
<comment type="caution">
    <text evidence="1">The sequence shown here is derived from an EMBL/GenBank/DDBJ whole genome shotgun (WGS) entry which is preliminary data.</text>
</comment>
<keyword evidence="2" id="KW-1185">Reference proteome</keyword>
<evidence type="ECO:0000313" key="1">
    <source>
        <dbReference type="EMBL" id="KAJ9078838.1"/>
    </source>
</evidence>
<name>A0ACC2TVX8_9FUNG</name>
<dbReference type="Proteomes" id="UP001165960">
    <property type="component" value="Unassembled WGS sequence"/>
</dbReference>
<organism evidence="1 2">
    <name type="scientific">Entomophthora muscae</name>
    <dbReference type="NCBI Taxonomy" id="34485"/>
    <lineage>
        <taxon>Eukaryota</taxon>
        <taxon>Fungi</taxon>
        <taxon>Fungi incertae sedis</taxon>
        <taxon>Zoopagomycota</taxon>
        <taxon>Entomophthoromycotina</taxon>
        <taxon>Entomophthoromycetes</taxon>
        <taxon>Entomophthorales</taxon>
        <taxon>Entomophthoraceae</taxon>
        <taxon>Entomophthora</taxon>
    </lineage>
</organism>
<gene>
    <name evidence="1" type="ORF">DSO57_1002469</name>
</gene>